<evidence type="ECO:0000313" key="2">
    <source>
        <dbReference type="EMBL" id="KAF5191235.1"/>
    </source>
</evidence>
<dbReference type="AlphaFoldDB" id="A0A7J6W4I3"/>
<dbReference type="Proteomes" id="UP000554482">
    <property type="component" value="Unassembled WGS sequence"/>
</dbReference>
<dbReference type="EMBL" id="JABWDY010023037">
    <property type="protein sequence ID" value="KAF5191235.1"/>
    <property type="molecule type" value="Genomic_DNA"/>
</dbReference>
<dbReference type="OrthoDB" id="1925022at2759"/>
<dbReference type="Gene3D" id="3.40.50.2000">
    <property type="entry name" value="Glycogen Phosphorylase B"/>
    <property type="match status" value="2"/>
</dbReference>
<accession>A0A7J6W4I3</accession>
<proteinExistence type="predicted"/>
<feature type="compositionally biased region" description="Basic and acidic residues" evidence="1">
    <location>
        <begin position="1"/>
        <end position="18"/>
    </location>
</feature>
<gene>
    <name evidence="2" type="ORF">FRX31_019182</name>
</gene>
<organism evidence="2 3">
    <name type="scientific">Thalictrum thalictroides</name>
    <name type="common">Rue-anemone</name>
    <name type="synonym">Anemone thalictroides</name>
    <dbReference type="NCBI Taxonomy" id="46969"/>
    <lineage>
        <taxon>Eukaryota</taxon>
        <taxon>Viridiplantae</taxon>
        <taxon>Streptophyta</taxon>
        <taxon>Embryophyta</taxon>
        <taxon>Tracheophyta</taxon>
        <taxon>Spermatophyta</taxon>
        <taxon>Magnoliopsida</taxon>
        <taxon>Ranunculales</taxon>
        <taxon>Ranunculaceae</taxon>
        <taxon>Thalictroideae</taxon>
        <taxon>Thalictrum</taxon>
    </lineage>
</organism>
<keyword evidence="3" id="KW-1185">Reference proteome</keyword>
<sequence>MKEDDEGESRRQKAKEIAKMASTAMEEGGSSHLSMTLFIHDIKHQARKKILSHEQKTTCCNESFQ</sequence>
<protein>
    <submittedName>
        <fullName evidence="2">Uncharacterized protein</fullName>
    </submittedName>
</protein>
<comment type="caution">
    <text evidence="2">The sequence shown here is derived from an EMBL/GenBank/DDBJ whole genome shotgun (WGS) entry which is preliminary data.</text>
</comment>
<name>A0A7J6W4I3_THATH</name>
<evidence type="ECO:0000313" key="3">
    <source>
        <dbReference type="Proteomes" id="UP000554482"/>
    </source>
</evidence>
<reference evidence="2 3" key="1">
    <citation type="submission" date="2020-06" db="EMBL/GenBank/DDBJ databases">
        <title>Transcriptomic and genomic resources for Thalictrum thalictroides and T. hernandezii: Facilitating candidate gene discovery in an emerging model plant lineage.</title>
        <authorList>
            <person name="Arias T."/>
            <person name="Riano-Pachon D.M."/>
            <person name="Di Stilio V.S."/>
        </authorList>
    </citation>
    <scope>NUCLEOTIDE SEQUENCE [LARGE SCALE GENOMIC DNA]</scope>
    <source>
        <strain evidence="3">cv. WT478/WT964</strain>
        <tissue evidence="2">Leaves</tissue>
    </source>
</reference>
<evidence type="ECO:0000256" key="1">
    <source>
        <dbReference type="SAM" id="MobiDB-lite"/>
    </source>
</evidence>
<feature type="region of interest" description="Disordered" evidence="1">
    <location>
        <begin position="1"/>
        <end position="30"/>
    </location>
</feature>